<sequence length="227" mass="25944">MSDRRVWSEEESDALIIILQDMVVGGNKIRRLREKYTACHEMLDMSGFEWNDVRMCVEVDSLKWQNCGISKTRRCVGATTLGSTPGTTPATTPGTTTGSDGATISIAATEVTIGNTITNTVKRKKRMKDSEVFANYMSGMDKRWEQEREDTTKIFEIVAEDVKKRKIDDECVYAKIHDEMVRLGLDDKVIVDAMFILPRNTEYIQIFWQMDEGKRVRLAHKLANMKF</sequence>
<gene>
    <name evidence="2" type="ORF">Tsubulata_015742</name>
</gene>
<dbReference type="Proteomes" id="UP001141552">
    <property type="component" value="Unassembled WGS sequence"/>
</dbReference>
<reference evidence="2" key="2">
    <citation type="journal article" date="2023" name="Plants (Basel)">
        <title>Annotation of the Turnera subulata (Passifloraceae) Draft Genome Reveals the S-Locus Evolved after the Divergence of Turneroideae from Passifloroideae in a Stepwise Manner.</title>
        <authorList>
            <person name="Henning P.M."/>
            <person name="Roalson E.H."/>
            <person name="Mir W."/>
            <person name="McCubbin A.G."/>
            <person name="Shore J.S."/>
        </authorList>
    </citation>
    <scope>NUCLEOTIDE SEQUENCE</scope>
    <source>
        <strain evidence="2">F60SS</strain>
    </source>
</reference>
<evidence type="ECO:0000313" key="3">
    <source>
        <dbReference type="Proteomes" id="UP001141552"/>
    </source>
</evidence>
<evidence type="ECO:0008006" key="4">
    <source>
        <dbReference type="Google" id="ProtNLM"/>
    </source>
</evidence>
<name>A0A9Q0F8M0_9ROSI</name>
<evidence type="ECO:0000313" key="2">
    <source>
        <dbReference type="EMBL" id="KAJ4825817.1"/>
    </source>
</evidence>
<feature type="region of interest" description="Disordered" evidence="1">
    <location>
        <begin position="81"/>
        <end position="100"/>
    </location>
</feature>
<comment type="caution">
    <text evidence="2">The sequence shown here is derived from an EMBL/GenBank/DDBJ whole genome shotgun (WGS) entry which is preliminary data.</text>
</comment>
<accession>A0A9Q0F8M0</accession>
<dbReference type="EMBL" id="JAKUCV010006803">
    <property type="protein sequence ID" value="KAJ4825817.1"/>
    <property type="molecule type" value="Genomic_DNA"/>
</dbReference>
<keyword evidence="3" id="KW-1185">Reference proteome</keyword>
<organism evidence="2 3">
    <name type="scientific">Turnera subulata</name>
    <dbReference type="NCBI Taxonomy" id="218843"/>
    <lineage>
        <taxon>Eukaryota</taxon>
        <taxon>Viridiplantae</taxon>
        <taxon>Streptophyta</taxon>
        <taxon>Embryophyta</taxon>
        <taxon>Tracheophyta</taxon>
        <taxon>Spermatophyta</taxon>
        <taxon>Magnoliopsida</taxon>
        <taxon>eudicotyledons</taxon>
        <taxon>Gunneridae</taxon>
        <taxon>Pentapetalae</taxon>
        <taxon>rosids</taxon>
        <taxon>fabids</taxon>
        <taxon>Malpighiales</taxon>
        <taxon>Passifloraceae</taxon>
        <taxon>Turnera</taxon>
    </lineage>
</organism>
<reference evidence="2" key="1">
    <citation type="submission" date="2022-02" db="EMBL/GenBank/DDBJ databases">
        <authorList>
            <person name="Henning P.M."/>
            <person name="McCubbin A.G."/>
            <person name="Shore J.S."/>
        </authorList>
    </citation>
    <scope>NUCLEOTIDE SEQUENCE</scope>
    <source>
        <strain evidence="2">F60SS</strain>
        <tissue evidence="2">Leaves</tissue>
    </source>
</reference>
<dbReference type="OrthoDB" id="1937691at2759"/>
<protein>
    <recommendedName>
        <fullName evidence="4">Myb/SANT-like domain-containing protein</fullName>
    </recommendedName>
</protein>
<dbReference type="AlphaFoldDB" id="A0A9Q0F8M0"/>
<proteinExistence type="predicted"/>
<evidence type="ECO:0000256" key="1">
    <source>
        <dbReference type="SAM" id="MobiDB-lite"/>
    </source>
</evidence>